<protein>
    <submittedName>
        <fullName evidence="2">Uncharacterized protein</fullName>
    </submittedName>
</protein>
<dbReference type="EMBL" id="MIQE01000002">
    <property type="protein sequence ID" value="OFA13191.1"/>
    <property type="molecule type" value="Genomic_DNA"/>
</dbReference>
<keyword evidence="1" id="KW-0812">Transmembrane</keyword>
<gene>
    <name evidence="2" type="ORF">LASUN_01900</name>
</gene>
<keyword evidence="1" id="KW-1133">Transmembrane helix</keyword>
<evidence type="ECO:0000313" key="2">
    <source>
        <dbReference type="EMBL" id="OFA13191.1"/>
    </source>
</evidence>
<dbReference type="AlphaFoldDB" id="A0A1E7XJC1"/>
<reference evidence="2 3" key="1">
    <citation type="submission" date="2016-09" db="EMBL/GenBank/DDBJ databases">
        <title>Genome Sequence of Lactobacillus sunkii Strain CG01.</title>
        <authorList>
            <person name="Poehlein A."/>
            <person name="Gabris C."/>
            <person name="Bengelsdorf F.R."/>
            <person name="Duerre P."/>
            <person name="Daniel R."/>
        </authorList>
    </citation>
    <scope>NUCLEOTIDE SEQUENCE [LARGE SCALE GENOMIC DNA]</scope>
    <source>
        <strain evidence="2 3">CG_D</strain>
    </source>
</reference>
<sequence>MLRSRLEKYSKWFQLLNRWLDLIVTVGIVGVIFTIFSNNPLAYVVDFIATAYIILYLLNYLIESVSHYIKPKSN</sequence>
<proteinExistence type="predicted"/>
<evidence type="ECO:0000313" key="3">
    <source>
        <dbReference type="Proteomes" id="UP000177010"/>
    </source>
</evidence>
<keyword evidence="1" id="KW-0472">Membrane</keyword>
<dbReference type="STRING" id="481719.LASUN_01900"/>
<organism evidence="2 3">
    <name type="scientific">Lentilactobacillus sunkii</name>
    <dbReference type="NCBI Taxonomy" id="481719"/>
    <lineage>
        <taxon>Bacteria</taxon>
        <taxon>Bacillati</taxon>
        <taxon>Bacillota</taxon>
        <taxon>Bacilli</taxon>
        <taxon>Lactobacillales</taxon>
        <taxon>Lactobacillaceae</taxon>
        <taxon>Lentilactobacillus</taxon>
    </lineage>
</organism>
<evidence type="ECO:0000256" key="1">
    <source>
        <dbReference type="SAM" id="Phobius"/>
    </source>
</evidence>
<comment type="caution">
    <text evidence="2">The sequence shown here is derived from an EMBL/GenBank/DDBJ whole genome shotgun (WGS) entry which is preliminary data.</text>
</comment>
<accession>A0A1E7XJC1</accession>
<name>A0A1E7XJC1_9LACO</name>
<feature type="transmembrane region" description="Helical" evidence="1">
    <location>
        <begin position="20"/>
        <end position="36"/>
    </location>
</feature>
<feature type="transmembrane region" description="Helical" evidence="1">
    <location>
        <begin position="42"/>
        <end position="62"/>
    </location>
</feature>
<dbReference type="Proteomes" id="UP000177010">
    <property type="component" value="Unassembled WGS sequence"/>
</dbReference>